<dbReference type="SUPFAM" id="SSF50486">
    <property type="entry name" value="FMT C-terminal domain-like"/>
    <property type="match status" value="1"/>
</dbReference>
<dbReference type="InterPro" id="IPR041711">
    <property type="entry name" value="Met-tRNA-FMT_N"/>
</dbReference>
<dbReference type="InterPro" id="IPR005794">
    <property type="entry name" value="Fmt"/>
</dbReference>
<dbReference type="SUPFAM" id="SSF53328">
    <property type="entry name" value="Formyltransferase"/>
    <property type="match status" value="1"/>
</dbReference>
<dbReference type="EMBL" id="LCFK01000017">
    <property type="protein sequence ID" value="KKS93772.1"/>
    <property type="molecule type" value="Genomic_DNA"/>
</dbReference>
<dbReference type="PROSITE" id="PS00373">
    <property type="entry name" value="GART"/>
    <property type="match status" value="1"/>
</dbReference>
<dbReference type="InterPro" id="IPR011034">
    <property type="entry name" value="Formyl_transferase-like_C_sf"/>
</dbReference>
<gene>
    <name evidence="5" type="primary">fmt</name>
    <name evidence="7" type="ORF">UV68_C0017G0010</name>
</gene>
<dbReference type="GO" id="GO:0004479">
    <property type="term" value="F:methionyl-tRNA formyltransferase activity"/>
    <property type="evidence" value="ECO:0007669"/>
    <property type="project" value="UniProtKB-UniRule"/>
</dbReference>
<dbReference type="PATRIC" id="fig|1618390.3.peg.428"/>
<feature type="domain" description="Formyl transferase N-terminal" evidence="6">
    <location>
        <begin position="34"/>
        <end position="207"/>
    </location>
</feature>
<comment type="similarity">
    <text evidence="1 5">Belongs to the Fmt family.</text>
</comment>
<sequence>MHITFPFNVRFRIFYQYRIRIVFLEYNQTMLKNLVYFGSPEFSAEILESIIDTKLINIVGVVTTPDMPQGRKQTLTASPVGQLAQKLDLPTYKPTKLDEANLAHIKLLKPDIFLVVSYGKIIPKQWLDLPAIGTFNIHFSLLPKYRGALCISEAIKNQDNETGVTLMVMDEKLDHGPIISQAKVTIVVNDDVASLTTKLTQAATEILRHKLPEICAQNFVYTPQDEALATFTPSHKTLTHQSAFIPSNKIIEALTGIDSPIVHALIRSLNPEPGAWTSINVPSGKTNRVDLEVKIFKTSLVAGRLVLETVQLPGKNPISWKQFLSGHKI</sequence>
<dbReference type="InterPro" id="IPR044135">
    <property type="entry name" value="Met-tRNA-FMT_C"/>
</dbReference>
<feature type="binding site" evidence="5">
    <location>
        <begin position="140"/>
        <end position="143"/>
    </location>
    <ligand>
        <name>(6S)-5,6,7,8-tetrahydrofolate</name>
        <dbReference type="ChEBI" id="CHEBI:57453"/>
    </ligand>
</feature>
<dbReference type="EC" id="2.1.2.9" evidence="2 5"/>
<dbReference type="Proteomes" id="UP000033980">
    <property type="component" value="Unassembled WGS sequence"/>
</dbReference>
<dbReference type="AlphaFoldDB" id="A0A0G1D7U7"/>
<dbReference type="PANTHER" id="PTHR11138">
    <property type="entry name" value="METHIONYL-TRNA FORMYLTRANSFERASE"/>
    <property type="match status" value="1"/>
</dbReference>
<proteinExistence type="inferred from homology"/>
<keyword evidence="3 5" id="KW-0808">Transferase</keyword>
<reference evidence="7 8" key="1">
    <citation type="journal article" date="2015" name="Nature">
        <title>rRNA introns, odd ribosomes, and small enigmatic genomes across a large radiation of phyla.</title>
        <authorList>
            <person name="Brown C.T."/>
            <person name="Hug L.A."/>
            <person name="Thomas B.C."/>
            <person name="Sharon I."/>
            <person name="Castelle C.J."/>
            <person name="Singh A."/>
            <person name="Wilkins M.J."/>
            <person name="Williams K.H."/>
            <person name="Banfield J.F."/>
        </authorList>
    </citation>
    <scope>NUCLEOTIDE SEQUENCE [LARGE SCALE GENOMIC DNA]</scope>
</reference>
<dbReference type="PANTHER" id="PTHR11138:SF5">
    <property type="entry name" value="METHIONYL-TRNA FORMYLTRANSFERASE, MITOCHONDRIAL"/>
    <property type="match status" value="1"/>
</dbReference>
<dbReference type="Gene3D" id="3.40.50.12230">
    <property type="match status" value="1"/>
</dbReference>
<evidence type="ECO:0000256" key="1">
    <source>
        <dbReference type="ARBA" id="ARBA00010699"/>
    </source>
</evidence>
<evidence type="ECO:0000256" key="4">
    <source>
        <dbReference type="ARBA" id="ARBA00022917"/>
    </source>
</evidence>
<name>A0A0G1D7U7_9BACT</name>
<dbReference type="InterPro" id="IPR001555">
    <property type="entry name" value="GART_AS"/>
</dbReference>
<dbReference type="GO" id="GO:0005829">
    <property type="term" value="C:cytosol"/>
    <property type="evidence" value="ECO:0007669"/>
    <property type="project" value="TreeGrafter"/>
</dbReference>
<keyword evidence="4 5" id="KW-0648">Protein biosynthesis</keyword>
<evidence type="ECO:0000256" key="3">
    <source>
        <dbReference type="ARBA" id="ARBA00022679"/>
    </source>
</evidence>
<evidence type="ECO:0000256" key="5">
    <source>
        <dbReference type="HAMAP-Rule" id="MF_00182"/>
    </source>
</evidence>
<dbReference type="CDD" id="cd08704">
    <property type="entry name" value="Met_tRNA_FMT_C"/>
    <property type="match status" value="1"/>
</dbReference>
<evidence type="ECO:0000259" key="6">
    <source>
        <dbReference type="Pfam" id="PF00551"/>
    </source>
</evidence>
<evidence type="ECO:0000313" key="8">
    <source>
        <dbReference type="Proteomes" id="UP000033980"/>
    </source>
</evidence>
<comment type="catalytic activity">
    <reaction evidence="5">
        <text>L-methionyl-tRNA(fMet) + (6R)-10-formyltetrahydrofolate = N-formyl-L-methionyl-tRNA(fMet) + (6S)-5,6,7,8-tetrahydrofolate + H(+)</text>
        <dbReference type="Rhea" id="RHEA:24380"/>
        <dbReference type="Rhea" id="RHEA-COMP:9952"/>
        <dbReference type="Rhea" id="RHEA-COMP:9953"/>
        <dbReference type="ChEBI" id="CHEBI:15378"/>
        <dbReference type="ChEBI" id="CHEBI:57453"/>
        <dbReference type="ChEBI" id="CHEBI:78530"/>
        <dbReference type="ChEBI" id="CHEBI:78844"/>
        <dbReference type="ChEBI" id="CHEBI:195366"/>
        <dbReference type="EC" id="2.1.2.9"/>
    </reaction>
</comment>
<organism evidence="7 8">
    <name type="scientific">Candidatus Collierbacteria bacterium GW2011_GWC2_43_12</name>
    <dbReference type="NCBI Taxonomy" id="1618390"/>
    <lineage>
        <taxon>Bacteria</taxon>
        <taxon>Candidatus Collieribacteriota</taxon>
    </lineage>
</organism>
<evidence type="ECO:0000256" key="2">
    <source>
        <dbReference type="ARBA" id="ARBA00012261"/>
    </source>
</evidence>
<protein>
    <recommendedName>
        <fullName evidence="2 5">Methionyl-tRNA formyltransferase</fullName>
        <ecNumber evidence="2 5">2.1.2.9</ecNumber>
    </recommendedName>
</protein>
<comment type="function">
    <text evidence="5">Attaches a formyl group to the free amino group of methionyl-tRNA(fMet). The formyl group appears to play a dual role in the initiator identity of N-formylmethionyl-tRNA by promoting its recognition by IF2 and preventing the misappropriation of this tRNA by the elongation apparatus.</text>
</comment>
<comment type="caution">
    <text evidence="7">The sequence shown here is derived from an EMBL/GenBank/DDBJ whole genome shotgun (WGS) entry which is preliminary data.</text>
</comment>
<dbReference type="CDD" id="cd08646">
    <property type="entry name" value="FMT_core_Met-tRNA-FMT_N"/>
    <property type="match status" value="1"/>
</dbReference>
<accession>A0A0G1D7U7</accession>
<evidence type="ECO:0000313" key="7">
    <source>
        <dbReference type="EMBL" id="KKS93772.1"/>
    </source>
</evidence>
<dbReference type="InterPro" id="IPR036477">
    <property type="entry name" value="Formyl_transf_N_sf"/>
</dbReference>
<dbReference type="InterPro" id="IPR002376">
    <property type="entry name" value="Formyl_transf_N"/>
</dbReference>
<dbReference type="HAMAP" id="MF_00182">
    <property type="entry name" value="Formyl_trans"/>
    <property type="match status" value="1"/>
</dbReference>
<dbReference type="Pfam" id="PF00551">
    <property type="entry name" value="Formyl_trans_N"/>
    <property type="match status" value="1"/>
</dbReference>